<dbReference type="InterPro" id="IPR025736">
    <property type="entry name" value="PucR_C-HTH_dom"/>
</dbReference>
<dbReference type="Pfam" id="PF14361">
    <property type="entry name" value="RsbRD_N"/>
    <property type="match status" value="1"/>
</dbReference>
<organism evidence="3 4">
    <name type="scientific">Brevibacterium metallidurans</name>
    <dbReference type="NCBI Taxonomy" id="1482676"/>
    <lineage>
        <taxon>Bacteria</taxon>
        <taxon>Bacillati</taxon>
        <taxon>Actinomycetota</taxon>
        <taxon>Actinomycetes</taxon>
        <taxon>Micrococcales</taxon>
        <taxon>Brevibacteriaceae</taxon>
        <taxon>Brevibacterium</taxon>
    </lineage>
</organism>
<sequence>MTHFHLDHPPHDSDAAWQRLVNRLAASIDDLVREYVDELVGSRIYSGVDLSRNDMLEAASLIFRIFAKQLSGQDDGQKAIEAARMLGRSRAQRGVSLEALVFAIQLDFPLFWRRLVALAGPDDQQALIDHVDLLHRVIDNYVLAARDEFLKEKSRISRDRTIIARQYLGRLFGETEISGFELENIAVELGIEHNESLTLAVAHPSAARALQSVTESFQEAGECFGSPLGRTSCVFWRTVETRVQESIELSGLSVALYAPAHGLTDIRSAAQGADALIAGLDENAGIVAAEDLLPSALGAAIDSYMPGLRTQLMKNVEMLADDERDRLIRTVEIYLLTGSTKQSARQVSCHRNTVINRLNHFEELTGLDVTIGRDAALSLMLLSAATTR</sequence>
<feature type="domain" description="PucR C-terminal helix-turn-helix" evidence="1">
    <location>
        <begin position="327"/>
        <end position="376"/>
    </location>
</feature>
<dbReference type="PANTHER" id="PTHR33744">
    <property type="entry name" value="CARBOHYDRATE DIACID REGULATOR"/>
    <property type="match status" value="1"/>
</dbReference>
<dbReference type="InterPro" id="IPR042070">
    <property type="entry name" value="PucR_C-HTH_sf"/>
</dbReference>
<dbReference type="Gene3D" id="1.10.10.2840">
    <property type="entry name" value="PucR C-terminal helix-turn-helix domain"/>
    <property type="match status" value="1"/>
</dbReference>
<dbReference type="Proteomes" id="UP001498238">
    <property type="component" value="Unassembled WGS sequence"/>
</dbReference>
<comment type="caution">
    <text evidence="3">The sequence shown here is derived from an EMBL/GenBank/DDBJ whole genome shotgun (WGS) entry which is preliminary data.</text>
</comment>
<evidence type="ECO:0000313" key="3">
    <source>
        <dbReference type="EMBL" id="GAA0036471.1"/>
    </source>
</evidence>
<dbReference type="PANTHER" id="PTHR33744:SF7">
    <property type="entry name" value="PUCR FAMILY TRANSCRIPTIONAL REGULATOR"/>
    <property type="match status" value="1"/>
</dbReference>
<keyword evidence="4" id="KW-1185">Reference proteome</keyword>
<proteinExistence type="predicted"/>
<dbReference type="InterPro" id="IPR025751">
    <property type="entry name" value="RsbRD_N_dom"/>
</dbReference>
<evidence type="ECO:0000259" key="2">
    <source>
        <dbReference type="Pfam" id="PF14361"/>
    </source>
</evidence>
<dbReference type="EMBL" id="BAAAAF010000009">
    <property type="protein sequence ID" value="GAA0036471.1"/>
    <property type="molecule type" value="Genomic_DNA"/>
</dbReference>
<evidence type="ECO:0000313" key="4">
    <source>
        <dbReference type="Proteomes" id="UP001498238"/>
    </source>
</evidence>
<accession>A0ABN0SPW1</accession>
<feature type="domain" description="RsbT co-antagonist protein RsbRD N-terminal" evidence="2">
    <location>
        <begin position="29"/>
        <end position="160"/>
    </location>
</feature>
<reference evidence="3 4" key="1">
    <citation type="submission" date="2024-01" db="EMBL/GenBank/DDBJ databases">
        <title>Characterization of antibiotic resistant novel bacterial strains and their environmental applications.</title>
        <authorList>
            <person name="Manzoor S."/>
            <person name="Abbas S."/>
            <person name="Arshad M."/>
            <person name="Ahmed I."/>
        </authorList>
    </citation>
    <scope>NUCLEOTIDE SEQUENCE [LARGE SCALE GENOMIC DNA]</scope>
    <source>
        <strain evidence="3 4">NCCP-602</strain>
    </source>
</reference>
<protein>
    <submittedName>
        <fullName evidence="3">Helix-turn-helix domain-containing protein</fullName>
    </submittedName>
</protein>
<dbReference type="InterPro" id="IPR051448">
    <property type="entry name" value="CdaR-like_regulators"/>
</dbReference>
<name>A0ABN0SPW1_9MICO</name>
<gene>
    <name evidence="3" type="ORF">NCCP602_24320</name>
</gene>
<evidence type="ECO:0000259" key="1">
    <source>
        <dbReference type="Pfam" id="PF13556"/>
    </source>
</evidence>
<dbReference type="RefSeq" id="WP_339393224.1">
    <property type="nucleotide sequence ID" value="NZ_BAAAAF010000009.1"/>
</dbReference>
<dbReference type="Pfam" id="PF13556">
    <property type="entry name" value="HTH_30"/>
    <property type="match status" value="1"/>
</dbReference>